<evidence type="ECO:0000256" key="1">
    <source>
        <dbReference type="SAM" id="MobiDB-lite"/>
    </source>
</evidence>
<dbReference type="EMBL" id="MLJW01003681">
    <property type="protein sequence ID" value="OIQ71543.1"/>
    <property type="molecule type" value="Genomic_DNA"/>
</dbReference>
<feature type="compositionally biased region" description="Basic residues" evidence="1">
    <location>
        <begin position="235"/>
        <end position="246"/>
    </location>
</feature>
<proteinExistence type="predicted"/>
<reference evidence="2" key="1">
    <citation type="submission" date="2016-10" db="EMBL/GenBank/DDBJ databases">
        <title>Sequence of Gallionella enrichment culture.</title>
        <authorList>
            <person name="Poehlein A."/>
            <person name="Muehling M."/>
            <person name="Daniel R."/>
        </authorList>
    </citation>
    <scope>NUCLEOTIDE SEQUENCE</scope>
</reference>
<comment type="caution">
    <text evidence="2">The sequence shown here is derived from an EMBL/GenBank/DDBJ whole genome shotgun (WGS) entry which is preliminary data.</text>
</comment>
<feature type="region of interest" description="Disordered" evidence="1">
    <location>
        <begin position="96"/>
        <end position="123"/>
    </location>
</feature>
<sequence>MRLARHQQHPQPVAHPVDLHHGGVVAVGQLARAHGCEELQHVQPGMGQRHRQAQIPPHRHVKILRRTAIDRDRKMRHLRRPGGHQALILDAQAQRHRLADNRESRRVLDDQPPVPIGVMPGQQHIQRRVHAERATCVMHLPIRHHDRTRHPRARLFRQRILQRAHHQRATIAGRIAHGDRAQLGIRQRLDLGRHCRHRRIGLRRTIRQRLARARILDQQHDVRQGRAIFALQRRVRQCGQQHKRRQSAQGPARQPTPQRQRHRQHRHGDRSPDQRPRDQRIKDYPGRRHCPNLCNSAGTCT</sequence>
<dbReference type="AlphaFoldDB" id="A0A1J5PUV2"/>
<feature type="region of interest" description="Disordered" evidence="1">
    <location>
        <begin position="235"/>
        <end position="289"/>
    </location>
</feature>
<organism evidence="2">
    <name type="scientific">mine drainage metagenome</name>
    <dbReference type="NCBI Taxonomy" id="410659"/>
    <lineage>
        <taxon>unclassified sequences</taxon>
        <taxon>metagenomes</taxon>
        <taxon>ecological metagenomes</taxon>
    </lineage>
</organism>
<name>A0A1J5PUV2_9ZZZZ</name>
<accession>A0A1J5PUV2</accession>
<protein>
    <submittedName>
        <fullName evidence="2">Uncharacterized protein</fullName>
    </submittedName>
</protein>
<evidence type="ECO:0000313" key="2">
    <source>
        <dbReference type="EMBL" id="OIQ71543.1"/>
    </source>
</evidence>
<feature type="compositionally biased region" description="Low complexity" evidence="1">
    <location>
        <begin position="248"/>
        <end position="258"/>
    </location>
</feature>
<gene>
    <name evidence="2" type="ORF">GALL_468390</name>
</gene>
<feature type="compositionally biased region" description="Basic residues" evidence="1">
    <location>
        <begin position="259"/>
        <end position="268"/>
    </location>
</feature>
<feature type="compositionally biased region" description="Basic and acidic residues" evidence="1">
    <location>
        <begin position="97"/>
        <end position="109"/>
    </location>
</feature>
<feature type="compositionally biased region" description="Basic and acidic residues" evidence="1">
    <location>
        <begin position="269"/>
        <end position="286"/>
    </location>
</feature>